<feature type="region of interest" description="Disordered" evidence="1">
    <location>
        <begin position="1"/>
        <end position="20"/>
    </location>
</feature>
<protein>
    <submittedName>
        <fullName evidence="2">Uncharacterized protein</fullName>
    </submittedName>
</protein>
<organism evidence="2 3">
    <name type="scientific">Chondrus crispus</name>
    <name type="common">Carrageen Irish moss</name>
    <name type="synonym">Polymorpha crispa</name>
    <dbReference type="NCBI Taxonomy" id="2769"/>
    <lineage>
        <taxon>Eukaryota</taxon>
        <taxon>Rhodophyta</taxon>
        <taxon>Florideophyceae</taxon>
        <taxon>Rhodymeniophycidae</taxon>
        <taxon>Gigartinales</taxon>
        <taxon>Gigartinaceae</taxon>
        <taxon>Chondrus</taxon>
    </lineage>
</organism>
<name>R7QGI9_CHOCR</name>
<evidence type="ECO:0000256" key="1">
    <source>
        <dbReference type="SAM" id="MobiDB-lite"/>
    </source>
</evidence>
<dbReference type="GeneID" id="17324111"/>
<dbReference type="Proteomes" id="UP000012073">
    <property type="component" value="Unassembled WGS sequence"/>
</dbReference>
<dbReference type="AlphaFoldDB" id="R7QGI9"/>
<accession>R7QGI9</accession>
<keyword evidence="3" id="KW-1185">Reference proteome</keyword>
<sequence>MRGSNGSRALRHKAPVRGWR</sequence>
<gene>
    <name evidence="2" type="ORF">CHC_T00004883001</name>
</gene>
<evidence type="ECO:0000313" key="3">
    <source>
        <dbReference type="Proteomes" id="UP000012073"/>
    </source>
</evidence>
<evidence type="ECO:0000313" key="2">
    <source>
        <dbReference type="EMBL" id="CDF36571.1"/>
    </source>
</evidence>
<reference evidence="3" key="1">
    <citation type="journal article" date="2013" name="Proc. Natl. Acad. Sci. U.S.A.">
        <title>Genome structure and metabolic features in the red seaweed Chondrus crispus shed light on evolution of the Archaeplastida.</title>
        <authorList>
            <person name="Collen J."/>
            <person name="Porcel B."/>
            <person name="Carre W."/>
            <person name="Ball S.G."/>
            <person name="Chaparro C."/>
            <person name="Tonon T."/>
            <person name="Barbeyron T."/>
            <person name="Michel G."/>
            <person name="Noel B."/>
            <person name="Valentin K."/>
            <person name="Elias M."/>
            <person name="Artiguenave F."/>
            <person name="Arun A."/>
            <person name="Aury J.M."/>
            <person name="Barbosa-Neto J.F."/>
            <person name="Bothwell J.H."/>
            <person name="Bouget F.Y."/>
            <person name="Brillet L."/>
            <person name="Cabello-Hurtado F."/>
            <person name="Capella-Gutierrez S."/>
            <person name="Charrier B."/>
            <person name="Cladiere L."/>
            <person name="Cock J.M."/>
            <person name="Coelho S.M."/>
            <person name="Colleoni C."/>
            <person name="Czjzek M."/>
            <person name="Da Silva C."/>
            <person name="Delage L."/>
            <person name="Denoeud F."/>
            <person name="Deschamps P."/>
            <person name="Dittami S.M."/>
            <person name="Gabaldon T."/>
            <person name="Gachon C.M."/>
            <person name="Groisillier A."/>
            <person name="Herve C."/>
            <person name="Jabbari K."/>
            <person name="Katinka M."/>
            <person name="Kloareg B."/>
            <person name="Kowalczyk N."/>
            <person name="Labadie K."/>
            <person name="Leblanc C."/>
            <person name="Lopez P.J."/>
            <person name="McLachlan D.H."/>
            <person name="Meslet-Cladiere L."/>
            <person name="Moustafa A."/>
            <person name="Nehr Z."/>
            <person name="Nyvall Collen P."/>
            <person name="Panaud O."/>
            <person name="Partensky F."/>
            <person name="Poulain J."/>
            <person name="Rensing S.A."/>
            <person name="Rousvoal S."/>
            <person name="Samson G."/>
            <person name="Symeonidi A."/>
            <person name="Weissenbach J."/>
            <person name="Zambounis A."/>
            <person name="Wincker P."/>
            <person name="Boyen C."/>
        </authorList>
    </citation>
    <scope>NUCLEOTIDE SEQUENCE [LARGE SCALE GENOMIC DNA]</scope>
    <source>
        <strain evidence="3">cv. Stackhouse</strain>
    </source>
</reference>
<dbReference type="EMBL" id="HG001789">
    <property type="protein sequence ID" value="CDF36571.1"/>
    <property type="molecule type" value="Genomic_DNA"/>
</dbReference>
<proteinExistence type="predicted"/>
<dbReference type="KEGG" id="ccp:CHC_T00004883001"/>
<feature type="compositionally biased region" description="Basic residues" evidence="1">
    <location>
        <begin position="9"/>
        <end position="20"/>
    </location>
</feature>
<dbReference type="Gramene" id="CDF36571">
    <property type="protein sequence ID" value="CDF36571"/>
    <property type="gene ID" value="CHC_T00004883001"/>
</dbReference>
<dbReference type="RefSeq" id="XP_005716390.1">
    <property type="nucleotide sequence ID" value="XM_005716333.1"/>
</dbReference>